<dbReference type="Proteomes" id="UP001470230">
    <property type="component" value="Unassembled WGS sequence"/>
</dbReference>
<keyword evidence="5 8" id="KW-0472">Membrane</keyword>
<evidence type="ECO:0000256" key="5">
    <source>
        <dbReference type="ARBA" id="ARBA00023136"/>
    </source>
</evidence>
<evidence type="ECO:0000256" key="2">
    <source>
        <dbReference type="ARBA" id="ARBA00022679"/>
    </source>
</evidence>
<evidence type="ECO:0000313" key="10">
    <source>
        <dbReference type="EMBL" id="KAK8871220.1"/>
    </source>
</evidence>
<evidence type="ECO:0000256" key="7">
    <source>
        <dbReference type="ARBA" id="ARBA00038298"/>
    </source>
</evidence>
<feature type="transmembrane region" description="Helical" evidence="8">
    <location>
        <begin position="52"/>
        <end position="69"/>
    </location>
</feature>
<dbReference type="InterPro" id="IPR001594">
    <property type="entry name" value="Palmitoyltrfase_DHHC"/>
</dbReference>
<dbReference type="InterPro" id="IPR039859">
    <property type="entry name" value="PFA4/ZDH16/20/ERF2-like"/>
</dbReference>
<dbReference type="PANTHER" id="PTHR22883">
    <property type="entry name" value="ZINC FINGER DHHC DOMAIN CONTAINING PROTEIN"/>
    <property type="match status" value="1"/>
</dbReference>
<feature type="transmembrane region" description="Helical" evidence="8">
    <location>
        <begin position="182"/>
        <end position="204"/>
    </location>
</feature>
<sequence length="280" mass="33573">MDQIQQVLGPPKKQIQFNYRPLFVFIHFIMFTVYLLTKDSYFYQSFYSPTPFFFYGLLIVYMIMIRFYSKACCDPGFAADESDAEKVEDEANLDPNRFFCKYCKIYVPIRASHCSMCKKCVIRRDHHCPWTNNCIGRDNHFYFFIFVFLEFFSQSIPDSDAIYHFSRYIFYVKDHQHFCQTIIPYLLLIIASTFGTFMAFRLAFSCIMVITHNLTTWEGLRRDRITYLKNLPYGYSPFDRGLINNIIEFCTMREKKMKWEIKQPNLLGFSQELTTFFSRK</sequence>
<evidence type="ECO:0000256" key="8">
    <source>
        <dbReference type="RuleBase" id="RU079119"/>
    </source>
</evidence>
<evidence type="ECO:0000256" key="3">
    <source>
        <dbReference type="ARBA" id="ARBA00022692"/>
    </source>
</evidence>
<evidence type="ECO:0000256" key="4">
    <source>
        <dbReference type="ARBA" id="ARBA00022989"/>
    </source>
</evidence>
<keyword evidence="4 8" id="KW-1133">Transmembrane helix</keyword>
<comment type="domain">
    <text evidence="8">The DHHC domain is required for palmitoyltransferase activity.</text>
</comment>
<feature type="domain" description="Palmitoyltransferase DHHC" evidence="9">
    <location>
        <begin position="98"/>
        <end position="220"/>
    </location>
</feature>
<comment type="caution">
    <text evidence="10">The sequence shown here is derived from an EMBL/GenBank/DDBJ whole genome shotgun (WGS) entry which is preliminary data.</text>
</comment>
<organism evidence="10 11">
    <name type="scientific">Tritrichomonas musculus</name>
    <dbReference type="NCBI Taxonomy" id="1915356"/>
    <lineage>
        <taxon>Eukaryota</taxon>
        <taxon>Metamonada</taxon>
        <taxon>Parabasalia</taxon>
        <taxon>Tritrichomonadida</taxon>
        <taxon>Tritrichomonadidae</taxon>
        <taxon>Tritrichomonas</taxon>
    </lineage>
</organism>
<protein>
    <recommendedName>
        <fullName evidence="8">Palmitoyltransferase</fullName>
        <ecNumber evidence="8">2.3.1.225</ecNumber>
    </recommendedName>
</protein>
<comment type="subcellular location">
    <subcellularLocation>
        <location evidence="1">Membrane</location>
        <topology evidence="1">Multi-pass membrane protein</topology>
    </subcellularLocation>
</comment>
<feature type="transmembrane region" description="Helical" evidence="8">
    <location>
        <begin position="21"/>
        <end position="37"/>
    </location>
</feature>
<dbReference type="EC" id="2.3.1.225" evidence="8"/>
<name>A0ABR2J008_9EUKA</name>
<dbReference type="Pfam" id="PF01529">
    <property type="entry name" value="DHHC"/>
    <property type="match status" value="1"/>
</dbReference>
<keyword evidence="3 8" id="KW-0812">Transmembrane</keyword>
<keyword evidence="11" id="KW-1185">Reference proteome</keyword>
<dbReference type="PANTHER" id="PTHR22883:SF23">
    <property type="entry name" value="PALMITOYLTRANSFERASE ZDHHC6"/>
    <property type="match status" value="1"/>
</dbReference>
<comment type="catalytic activity">
    <reaction evidence="8">
        <text>L-cysteinyl-[protein] + hexadecanoyl-CoA = S-hexadecanoyl-L-cysteinyl-[protein] + CoA</text>
        <dbReference type="Rhea" id="RHEA:36683"/>
        <dbReference type="Rhea" id="RHEA-COMP:10131"/>
        <dbReference type="Rhea" id="RHEA-COMP:11032"/>
        <dbReference type="ChEBI" id="CHEBI:29950"/>
        <dbReference type="ChEBI" id="CHEBI:57287"/>
        <dbReference type="ChEBI" id="CHEBI:57379"/>
        <dbReference type="ChEBI" id="CHEBI:74151"/>
        <dbReference type="EC" id="2.3.1.225"/>
    </reaction>
</comment>
<evidence type="ECO:0000256" key="6">
    <source>
        <dbReference type="ARBA" id="ARBA00023315"/>
    </source>
</evidence>
<reference evidence="10 11" key="1">
    <citation type="submission" date="2024-04" db="EMBL/GenBank/DDBJ databases">
        <title>Tritrichomonas musculus Genome.</title>
        <authorList>
            <person name="Alves-Ferreira E."/>
            <person name="Grigg M."/>
            <person name="Lorenzi H."/>
            <person name="Galac M."/>
        </authorList>
    </citation>
    <scope>NUCLEOTIDE SEQUENCE [LARGE SCALE GENOMIC DNA]</scope>
    <source>
        <strain evidence="10 11">EAF2021</strain>
    </source>
</reference>
<dbReference type="EMBL" id="JAPFFF010000014">
    <property type="protein sequence ID" value="KAK8871220.1"/>
    <property type="molecule type" value="Genomic_DNA"/>
</dbReference>
<proteinExistence type="inferred from homology"/>
<evidence type="ECO:0000256" key="1">
    <source>
        <dbReference type="ARBA" id="ARBA00004141"/>
    </source>
</evidence>
<evidence type="ECO:0000313" key="11">
    <source>
        <dbReference type="Proteomes" id="UP001470230"/>
    </source>
</evidence>
<accession>A0ABR2J008</accession>
<keyword evidence="2 8" id="KW-0808">Transferase</keyword>
<evidence type="ECO:0000259" key="9">
    <source>
        <dbReference type="Pfam" id="PF01529"/>
    </source>
</evidence>
<keyword evidence="6 8" id="KW-0012">Acyltransferase</keyword>
<comment type="similarity">
    <text evidence="7">Belongs to the DHHC palmitoyltransferase family. PFA5 subfamily.</text>
</comment>
<dbReference type="PROSITE" id="PS50216">
    <property type="entry name" value="DHHC"/>
    <property type="match status" value="1"/>
</dbReference>
<gene>
    <name evidence="10" type="ORF">M9Y10_009134</name>
</gene>